<evidence type="ECO:0000313" key="10">
    <source>
        <dbReference type="EMBL" id="KAK0553563.1"/>
    </source>
</evidence>
<evidence type="ECO:0000256" key="6">
    <source>
        <dbReference type="ARBA" id="ARBA00022490"/>
    </source>
</evidence>
<evidence type="ECO:0000256" key="5">
    <source>
        <dbReference type="ARBA" id="ARBA00020265"/>
    </source>
</evidence>
<reference evidence="10" key="1">
    <citation type="journal article" date="2023" name="PhytoFront">
        <title>Draft Genome Resources of Seven Strains of Tilletia horrida, Causal Agent of Kernel Smut of Rice.</title>
        <authorList>
            <person name="Khanal S."/>
            <person name="Antony Babu S."/>
            <person name="Zhou X.G."/>
        </authorList>
    </citation>
    <scope>NUCLEOTIDE SEQUENCE</scope>
    <source>
        <strain evidence="10">TX6</strain>
    </source>
</reference>
<feature type="compositionally biased region" description="Basic and acidic residues" evidence="9">
    <location>
        <begin position="640"/>
        <end position="651"/>
    </location>
</feature>
<protein>
    <recommendedName>
        <fullName evidence="5">Elongator complex protein 4</fullName>
    </recommendedName>
</protein>
<evidence type="ECO:0000256" key="3">
    <source>
        <dbReference type="ARBA" id="ARBA00005043"/>
    </source>
</evidence>
<comment type="similarity">
    <text evidence="4">Belongs to the ELP4 family.</text>
</comment>
<evidence type="ECO:0000256" key="2">
    <source>
        <dbReference type="ARBA" id="ARBA00004496"/>
    </source>
</evidence>
<dbReference type="Proteomes" id="UP001176517">
    <property type="component" value="Unassembled WGS sequence"/>
</dbReference>
<evidence type="ECO:0000256" key="7">
    <source>
        <dbReference type="ARBA" id="ARBA00022694"/>
    </source>
</evidence>
<dbReference type="InterPro" id="IPR008728">
    <property type="entry name" value="Elongator_complex_protein_4"/>
</dbReference>
<feature type="compositionally biased region" description="Low complexity" evidence="9">
    <location>
        <begin position="529"/>
        <end position="564"/>
    </location>
</feature>
<evidence type="ECO:0000256" key="9">
    <source>
        <dbReference type="SAM" id="MobiDB-lite"/>
    </source>
</evidence>
<comment type="pathway">
    <text evidence="3">tRNA modification; 5-methoxycarbonylmethyl-2-thiouridine-tRNA biosynthesis.</text>
</comment>
<feature type="region of interest" description="Disordered" evidence="9">
    <location>
        <begin position="373"/>
        <end position="392"/>
    </location>
</feature>
<organism evidence="10 11">
    <name type="scientific">Tilletia horrida</name>
    <dbReference type="NCBI Taxonomy" id="155126"/>
    <lineage>
        <taxon>Eukaryota</taxon>
        <taxon>Fungi</taxon>
        <taxon>Dikarya</taxon>
        <taxon>Basidiomycota</taxon>
        <taxon>Ustilaginomycotina</taxon>
        <taxon>Exobasidiomycetes</taxon>
        <taxon>Tilletiales</taxon>
        <taxon>Tilletiaceae</taxon>
        <taxon>Tilletia</taxon>
    </lineage>
</organism>
<gene>
    <name evidence="10" type="primary">ELP4</name>
    <name evidence="10" type="ORF">OC846_002484</name>
</gene>
<dbReference type="EMBL" id="JAPDMZ010000049">
    <property type="protein sequence ID" value="KAK0553563.1"/>
    <property type="molecule type" value="Genomic_DNA"/>
</dbReference>
<feature type="region of interest" description="Disordered" evidence="9">
    <location>
        <begin position="425"/>
        <end position="445"/>
    </location>
</feature>
<proteinExistence type="inferred from homology"/>
<evidence type="ECO:0000313" key="11">
    <source>
        <dbReference type="Proteomes" id="UP001176517"/>
    </source>
</evidence>
<keyword evidence="6" id="KW-0963">Cytoplasm</keyword>
<accession>A0AAN6GWY5</accession>
<keyword evidence="8" id="KW-0539">Nucleus</keyword>
<evidence type="ECO:0000256" key="1">
    <source>
        <dbReference type="ARBA" id="ARBA00004123"/>
    </source>
</evidence>
<feature type="region of interest" description="Disordered" evidence="9">
    <location>
        <begin position="1"/>
        <end position="23"/>
    </location>
</feature>
<dbReference type="GO" id="GO:0005737">
    <property type="term" value="C:cytoplasm"/>
    <property type="evidence" value="ECO:0007669"/>
    <property type="project" value="UniProtKB-SubCell"/>
</dbReference>
<evidence type="ECO:0000256" key="4">
    <source>
        <dbReference type="ARBA" id="ARBA00007573"/>
    </source>
</evidence>
<feature type="region of interest" description="Disordered" evidence="9">
    <location>
        <begin position="176"/>
        <end position="200"/>
    </location>
</feature>
<keyword evidence="11" id="KW-1185">Reference proteome</keyword>
<feature type="region of interest" description="Disordered" evidence="9">
    <location>
        <begin position="524"/>
        <end position="651"/>
    </location>
</feature>
<feature type="compositionally biased region" description="Low complexity" evidence="9">
    <location>
        <begin position="591"/>
        <end position="611"/>
    </location>
</feature>
<feature type="compositionally biased region" description="Gly residues" evidence="9">
    <location>
        <begin position="434"/>
        <end position="445"/>
    </location>
</feature>
<feature type="compositionally biased region" description="Low complexity" evidence="9">
    <location>
        <begin position="176"/>
        <end position="186"/>
    </location>
</feature>
<comment type="caution">
    <text evidence="10">The sequence shown here is derived from an EMBL/GenBank/DDBJ whole genome shotgun (WGS) entry which is preliminary data.</text>
</comment>
<comment type="subcellular location">
    <subcellularLocation>
        <location evidence="2">Cytoplasm</location>
    </subcellularLocation>
    <subcellularLocation>
        <location evidence="1">Nucleus</location>
    </subcellularLocation>
</comment>
<dbReference type="GO" id="GO:0033588">
    <property type="term" value="C:elongator holoenzyme complex"/>
    <property type="evidence" value="ECO:0007669"/>
    <property type="project" value="InterPro"/>
</dbReference>
<dbReference type="Pfam" id="PF05625">
    <property type="entry name" value="PAXNEB"/>
    <property type="match status" value="1"/>
</dbReference>
<sequence>MSSFKRRVPAVASSVGSHASTSAAAQLPAGVRPSATSSLPQPLLSTGIASLDDLVAGRGIPSGTSLLLIPEAYAASSSSSTNSSSRDPWTVNTAEPYTDLLLAYSLAQGIAHQHHNLVITQHPQPLLQSLMARIGDSSQDAPPAQADAAQTEQPQQPQDSLKIAFRYANLPILNSESRSSNASSSQDSEDAKKEFPSTFDLSRRISPRTLEKAKADGIVECIDIPGSHADPYEHAWTAIQATAQRLKAAAKQNPTQAPPVLRIHIRALGSPAWQEHSTSTATLTRFLLRIKILLRSLSVPTFPASSSQQPLIPAIATISLSSHILTGPPSLLSSAYRENDDDIDIAHRLASLADTTLALSSFEARPSLRHLLVPSGDKKSKSGKSSSSSLSKHGYTGAIRVLHSASGIGGWNSEVVRASVLRGMSSSASSNTSSGGGGAGGGSSGAGENDLAFRVGRKKLAIELLNVDDVGLARKEEEEQQASAAAGSSAGKQSLDGGFAQKMEELRIKEEELRAIAMGLGGAGGSAADGGAKNAAASPASPSSPSSSFQKKAPTASPSSTPKPGTKPQPQPTGAMPKFGGLASLRQKGLAARAAASSSAASGGAPRSVSVELEGSASPTTGASKAEGPAPTPKAQHRRPVFETRPDQLEF</sequence>
<dbReference type="InterPro" id="IPR027417">
    <property type="entry name" value="P-loop_NTPase"/>
</dbReference>
<dbReference type="Gene3D" id="3.40.50.300">
    <property type="entry name" value="P-loop containing nucleotide triphosphate hydrolases"/>
    <property type="match status" value="1"/>
</dbReference>
<keyword evidence="7" id="KW-0819">tRNA processing</keyword>
<feature type="compositionally biased region" description="Polar residues" evidence="9">
    <location>
        <begin position="14"/>
        <end position="23"/>
    </location>
</feature>
<feature type="compositionally biased region" description="Low complexity" evidence="9">
    <location>
        <begin position="383"/>
        <end position="392"/>
    </location>
</feature>
<feature type="region of interest" description="Disordered" evidence="9">
    <location>
        <begin position="136"/>
        <end position="158"/>
    </location>
</feature>
<dbReference type="GO" id="GO:0008023">
    <property type="term" value="C:transcription elongation factor complex"/>
    <property type="evidence" value="ECO:0007669"/>
    <property type="project" value="TreeGrafter"/>
</dbReference>
<dbReference type="GO" id="GO:0002098">
    <property type="term" value="P:tRNA wobble uridine modification"/>
    <property type="evidence" value="ECO:0007669"/>
    <property type="project" value="InterPro"/>
</dbReference>
<evidence type="ECO:0000256" key="8">
    <source>
        <dbReference type="ARBA" id="ARBA00023242"/>
    </source>
</evidence>
<dbReference type="PANTHER" id="PTHR12896:SF1">
    <property type="entry name" value="ELONGATOR COMPLEX PROTEIN 4"/>
    <property type="match status" value="1"/>
</dbReference>
<name>A0AAN6GWY5_9BASI</name>
<dbReference type="AlphaFoldDB" id="A0AAN6GWY5"/>
<dbReference type="PANTHER" id="PTHR12896">
    <property type="entry name" value="PAX6 NEIGHBOR PROTEIN PAXNEB"/>
    <property type="match status" value="1"/>
</dbReference>